<evidence type="ECO:0000313" key="4">
    <source>
        <dbReference type="EMBL" id="QIE55190.1"/>
    </source>
</evidence>
<feature type="domain" description="Outer membrane protein assembly factor BamE" evidence="3">
    <location>
        <begin position="23"/>
        <end position="94"/>
    </location>
</feature>
<sequence>MLTAIVLALGACEPVYVNHGFAPQRAELDNIVAGQDTRGSVMRKLGRPSTVSSFDADTWYFAASKVKKFAFYAPEVIDRKVVAVTFNADGLVTDAKSYGLEDGQIIDLVTRRTPTYGREMTVLQQVFGNLGKFDAGQAFDPLSGGGSSGDPLGGG</sequence>
<name>A0A7L5BTB9_9RHOB</name>
<evidence type="ECO:0000259" key="3">
    <source>
        <dbReference type="Pfam" id="PF04355"/>
    </source>
</evidence>
<evidence type="ECO:0000256" key="1">
    <source>
        <dbReference type="ARBA" id="ARBA00022729"/>
    </source>
</evidence>
<protein>
    <submittedName>
        <fullName evidence="4">Outer membrane protein assembly factor BamE</fullName>
    </submittedName>
</protein>
<dbReference type="RefSeq" id="WP_165096692.1">
    <property type="nucleotide sequence ID" value="NZ_CP049056.1"/>
</dbReference>
<evidence type="ECO:0000313" key="5">
    <source>
        <dbReference type="Proteomes" id="UP000503336"/>
    </source>
</evidence>
<gene>
    <name evidence="4" type="ORF">G5B40_06835</name>
</gene>
<proteinExistence type="predicted"/>
<dbReference type="InterPro" id="IPR037873">
    <property type="entry name" value="BamE-like"/>
</dbReference>
<dbReference type="KEGG" id="hdh:G5B40_06835"/>
<dbReference type="GO" id="GO:0019867">
    <property type="term" value="C:outer membrane"/>
    <property type="evidence" value="ECO:0007669"/>
    <property type="project" value="InterPro"/>
</dbReference>
<organism evidence="4 5">
    <name type="scientific">Pikeienuella piscinae</name>
    <dbReference type="NCBI Taxonomy" id="2748098"/>
    <lineage>
        <taxon>Bacteria</taxon>
        <taxon>Pseudomonadati</taxon>
        <taxon>Pseudomonadota</taxon>
        <taxon>Alphaproteobacteria</taxon>
        <taxon>Rhodobacterales</taxon>
        <taxon>Paracoccaceae</taxon>
        <taxon>Pikeienuella</taxon>
    </lineage>
</organism>
<reference evidence="4 5" key="1">
    <citation type="submission" date="2020-02" db="EMBL/GenBank/DDBJ databases">
        <title>complete genome sequence of Rhodobacteraceae bacterium.</title>
        <authorList>
            <person name="Park J."/>
            <person name="Kim Y.-S."/>
            <person name="Kim K.-H."/>
        </authorList>
    </citation>
    <scope>NUCLEOTIDE SEQUENCE [LARGE SCALE GENOMIC DNA]</scope>
    <source>
        <strain evidence="4 5">RR4-56</strain>
    </source>
</reference>
<dbReference type="Pfam" id="PF04355">
    <property type="entry name" value="BamE"/>
    <property type="match status" value="1"/>
</dbReference>
<dbReference type="AlphaFoldDB" id="A0A7L5BTB9"/>
<dbReference type="EMBL" id="CP049056">
    <property type="protein sequence ID" value="QIE55190.1"/>
    <property type="molecule type" value="Genomic_DNA"/>
</dbReference>
<evidence type="ECO:0000256" key="2">
    <source>
        <dbReference type="ARBA" id="ARBA00023136"/>
    </source>
</evidence>
<dbReference type="InterPro" id="IPR007450">
    <property type="entry name" value="BamE_dom"/>
</dbReference>
<dbReference type="Gene3D" id="3.30.1450.10">
    <property type="match status" value="1"/>
</dbReference>
<keyword evidence="5" id="KW-1185">Reference proteome</keyword>
<keyword evidence="2" id="KW-0472">Membrane</keyword>
<accession>A0A7L5BTB9</accession>
<dbReference type="Proteomes" id="UP000503336">
    <property type="component" value="Chromosome"/>
</dbReference>
<keyword evidence="1" id="KW-0732">Signal</keyword>